<accession>A0A4P9YCJ1</accession>
<dbReference type="EMBL" id="ML006164">
    <property type="protein sequence ID" value="RKP16888.1"/>
    <property type="molecule type" value="Genomic_DNA"/>
</dbReference>
<name>A0A4P9YCJ1_ROZAC</name>
<protein>
    <recommendedName>
        <fullName evidence="4">PiggyBac transposable element-derived protein domain-containing protein</fullName>
    </recommendedName>
</protein>
<proteinExistence type="predicted"/>
<dbReference type="AlphaFoldDB" id="A0A4P9YCJ1"/>
<gene>
    <name evidence="2" type="ORF">ROZALSC1DRAFT_24775</name>
</gene>
<feature type="region of interest" description="Disordered" evidence="1">
    <location>
        <begin position="1"/>
        <end position="50"/>
    </location>
</feature>
<sequence>MAPPKKKRAPRPAVPNAEVWHAGTNNNNDIDSHSESETNDDSDTPEERLPILTNREITTASWKATKFQKQVIAFVKLLNVKLFIGITMEKLTMGTKYKETFMQFISHSTSCAVYFRSTDQKEPVNCD</sequence>
<evidence type="ECO:0000256" key="1">
    <source>
        <dbReference type="SAM" id="MobiDB-lite"/>
    </source>
</evidence>
<feature type="compositionally biased region" description="Basic residues" evidence="1">
    <location>
        <begin position="1"/>
        <end position="10"/>
    </location>
</feature>
<organism evidence="2 3">
    <name type="scientific">Rozella allomycis (strain CSF55)</name>
    <dbReference type="NCBI Taxonomy" id="988480"/>
    <lineage>
        <taxon>Eukaryota</taxon>
        <taxon>Fungi</taxon>
        <taxon>Fungi incertae sedis</taxon>
        <taxon>Cryptomycota</taxon>
        <taxon>Cryptomycota incertae sedis</taxon>
        <taxon>Rozella</taxon>
    </lineage>
</organism>
<evidence type="ECO:0000313" key="2">
    <source>
        <dbReference type="EMBL" id="RKP16888.1"/>
    </source>
</evidence>
<reference evidence="3" key="1">
    <citation type="journal article" date="2018" name="Nat. Microbiol.">
        <title>Leveraging single-cell genomics to expand the fungal tree of life.</title>
        <authorList>
            <person name="Ahrendt S.R."/>
            <person name="Quandt C.A."/>
            <person name="Ciobanu D."/>
            <person name="Clum A."/>
            <person name="Salamov A."/>
            <person name="Andreopoulos B."/>
            <person name="Cheng J.F."/>
            <person name="Woyke T."/>
            <person name="Pelin A."/>
            <person name="Henrissat B."/>
            <person name="Reynolds N.K."/>
            <person name="Benny G.L."/>
            <person name="Smith M.E."/>
            <person name="James T.Y."/>
            <person name="Grigoriev I.V."/>
        </authorList>
    </citation>
    <scope>NUCLEOTIDE SEQUENCE [LARGE SCALE GENOMIC DNA]</scope>
    <source>
        <strain evidence="3">CSF55</strain>
    </source>
</reference>
<dbReference type="Proteomes" id="UP000281549">
    <property type="component" value="Unassembled WGS sequence"/>
</dbReference>
<evidence type="ECO:0008006" key="4">
    <source>
        <dbReference type="Google" id="ProtNLM"/>
    </source>
</evidence>
<evidence type="ECO:0000313" key="3">
    <source>
        <dbReference type="Proteomes" id="UP000281549"/>
    </source>
</evidence>